<feature type="domain" description="HTH gntR-type" evidence="5">
    <location>
        <begin position="40"/>
        <end position="107"/>
    </location>
</feature>
<organism evidence="6 7">
    <name type="scientific">Ramlibacter aquaticus</name>
    <dbReference type="NCBI Taxonomy" id="2780094"/>
    <lineage>
        <taxon>Bacteria</taxon>
        <taxon>Pseudomonadati</taxon>
        <taxon>Pseudomonadota</taxon>
        <taxon>Betaproteobacteria</taxon>
        <taxon>Burkholderiales</taxon>
        <taxon>Comamonadaceae</taxon>
        <taxon>Ramlibacter</taxon>
    </lineage>
</organism>
<dbReference type="Pfam" id="PF00392">
    <property type="entry name" value="GntR"/>
    <property type="match status" value="1"/>
</dbReference>
<sequence>MRKTNLPASHRGRTPGAPTRNTAPASLSDEGAAAPGDWGLTLNEKAYQRLEELIVTLQLAPGSVVSEASLSALIGIGTTPIREALQRLSREHLVQILPRRGVVVTQIDLRRQLLVLETRRELDRLIARLAARRATVAERQRMATIARQMARAVKAGAVADFLQCDAEMNAMAAHAARNEIAAQSVAALHAVSRRFWFFHQAVWPGTERTMQLHVSLAEALASGVEAAAVAASDALIDDLDSFSRSTVAP</sequence>
<dbReference type="Gene3D" id="1.10.10.10">
    <property type="entry name" value="Winged helix-like DNA-binding domain superfamily/Winged helix DNA-binding domain"/>
    <property type="match status" value="1"/>
</dbReference>
<dbReference type="InterPro" id="IPR011711">
    <property type="entry name" value="GntR_C"/>
</dbReference>
<accession>A0ABR9SI35</accession>
<dbReference type="Gene3D" id="1.20.120.530">
    <property type="entry name" value="GntR ligand-binding domain-like"/>
    <property type="match status" value="1"/>
</dbReference>
<dbReference type="Proteomes" id="UP000715965">
    <property type="component" value="Unassembled WGS sequence"/>
</dbReference>
<name>A0ABR9SI35_9BURK</name>
<dbReference type="InterPro" id="IPR036388">
    <property type="entry name" value="WH-like_DNA-bd_sf"/>
</dbReference>
<protein>
    <submittedName>
        <fullName evidence="6">GntR family transcriptional regulator</fullName>
    </submittedName>
</protein>
<comment type="caution">
    <text evidence="6">The sequence shown here is derived from an EMBL/GenBank/DDBJ whole genome shotgun (WGS) entry which is preliminary data.</text>
</comment>
<evidence type="ECO:0000313" key="6">
    <source>
        <dbReference type="EMBL" id="MBE7942010.1"/>
    </source>
</evidence>
<dbReference type="SMART" id="SM00345">
    <property type="entry name" value="HTH_GNTR"/>
    <property type="match status" value="1"/>
</dbReference>
<dbReference type="InterPro" id="IPR036390">
    <property type="entry name" value="WH_DNA-bd_sf"/>
</dbReference>
<gene>
    <name evidence="6" type="ORF">IM725_15635</name>
</gene>
<dbReference type="PANTHER" id="PTHR43537:SF45">
    <property type="entry name" value="GNTR FAMILY REGULATORY PROTEIN"/>
    <property type="match status" value="1"/>
</dbReference>
<keyword evidence="7" id="KW-1185">Reference proteome</keyword>
<evidence type="ECO:0000256" key="4">
    <source>
        <dbReference type="SAM" id="MobiDB-lite"/>
    </source>
</evidence>
<dbReference type="SUPFAM" id="SSF46785">
    <property type="entry name" value="Winged helix' DNA-binding domain"/>
    <property type="match status" value="1"/>
</dbReference>
<reference evidence="6 7" key="1">
    <citation type="submission" date="2020-10" db="EMBL/GenBank/DDBJ databases">
        <title>Draft genome of Ramlibacter aquaticus LMG 30558.</title>
        <authorList>
            <person name="Props R."/>
        </authorList>
    </citation>
    <scope>NUCLEOTIDE SEQUENCE [LARGE SCALE GENOMIC DNA]</scope>
    <source>
        <strain evidence="6 7">LMG 30558</strain>
    </source>
</reference>
<keyword evidence="1" id="KW-0805">Transcription regulation</keyword>
<evidence type="ECO:0000313" key="7">
    <source>
        <dbReference type="Proteomes" id="UP000715965"/>
    </source>
</evidence>
<feature type="region of interest" description="Disordered" evidence="4">
    <location>
        <begin position="1"/>
        <end position="34"/>
    </location>
</feature>
<dbReference type="SUPFAM" id="SSF48008">
    <property type="entry name" value="GntR ligand-binding domain-like"/>
    <property type="match status" value="1"/>
</dbReference>
<evidence type="ECO:0000256" key="1">
    <source>
        <dbReference type="ARBA" id="ARBA00023015"/>
    </source>
</evidence>
<dbReference type="SMART" id="SM00895">
    <property type="entry name" value="FCD"/>
    <property type="match status" value="1"/>
</dbReference>
<evidence type="ECO:0000256" key="2">
    <source>
        <dbReference type="ARBA" id="ARBA00023125"/>
    </source>
</evidence>
<dbReference type="Pfam" id="PF07729">
    <property type="entry name" value="FCD"/>
    <property type="match status" value="1"/>
</dbReference>
<dbReference type="PANTHER" id="PTHR43537">
    <property type="entry name" value="TRANSCRIPTIONAL REGULATOR, GNTR FAMILY"/>
    <property type="match status" value="1"/>
</dbReference>
<dbReference type="PROSITE" id="PS50949">
    <property type="entry name" value="HTH_GNTR"/>
    <property type="match status" value="1"/>
</dbReference>
<dbReference type="InterPro" id="IPR008920">
    <property type="entry name" value="TF_FadR/GntR_C"/>
</dbReference>
<dbReference type="EMBL" id="JADDOJ010000074">
    <property type="protein sequence ID" value="MBE7942010.1"/>
    <property type="molecule type" value="Genomic_DNA"/>
</dbReference>
<evidence type="ECO:0000259" key="5">
    <source>
        <dbReference type="PROSITE" id="PS50949"/>
    </source>
</evidence>
<keyword evidence="2" id="KW-0238">DNA-binding</keyword>
<keyword evidence="3" id="KW-0804">Transcription</keyword>
<proteinExistence type="predicted"/>
<dbReference type="InterPro" id="IPR000524">
    <property type="entry name" value="Tscrpt_reg_HTH_GntR"/>
</dbReference>
<evidence type="ECO:0000256" key="3">
    <source>
        <dbReference type="ARBA" id="ARBA00023163"/>
    </source>
</evidence>
<dbReference type="RefSeq" id="WP_036248516.1">
    <property type="nucleotide sequence ID" value="NZ_JADDOJ010000074.1"/>
</dbReference>